<dbReference type="EMBL" id="OZ020098">
    <property type="protein sequence ID" value="CAK9270623.1"/>
    <property type="molecule type" value="Genomic_DNA"/>
</dbReference>
<accession>A0ABP0WUV0</accession>
<sequence>MIAGGGFLSRPRRNIGDDLVRWFSRRQRERARVLSQQSNGERESHNGGDFVDRREKSAQGSRKTNATTTTREGRKRATRRAHAERAGPGTGPSHAWREYAYMNE</sequence>
<name>A0ABP0WUV0_9BRYO</name>
<evidence type="ECO:0000256" key="1">
    <source>
        <dbReference type="SAM" id="MobiDB-lite"/>
    </source>
</evidence>
<dbReference type="Proteomes" id="UP001497444">
    <property type="component" value="Chromosome 3"/>
</dbReference>
<feature type="compositionally biased region" description="Polar residues" evidence="1">
    <location>
        <begin position="58"/>
        <end position="70"/>
    </location>
</feature>
<evidence type="ECO:0000313" key="3">
    <source>
        <dbReference type="Proteomes" id="UP001497444"/>
    </source>
</evidence>
<feature type="region of interest" description="Disordered" evidence="1">
    <location>
        <begin position="28"/>
        <end position="104"/>
    </location>
</feature>
<feature type="compositionally biased region" description="Basic residues" evidence="1">
    <location>
        <begin position="73"/>
        <end position="82"/>
    </location>
</feature>
<evidence type="ECO:0000313" key="2">
    <source>
        <dbReference type="EMBL" id="CAK9270623.1"/>
    </source>
</evidence>
<gene>
    <name evidence="2" type="ORF">CSSPJE1EN1_LOCUS16101</name>
</gene>
<feature type="compositionally biased region" description="Basic and acidic residues" evidence="1">
    <location>
        <begin position="40"/>
        <end position="57"/>
    </location>
</feature>
<reference evidence="2" key="1">
    <citation type="submission" date="2024-02" db="EMBL/GenBank/DDBJ databases">
        <authorList>
            <consortium name="ELIXIR-Norway"/>
            <consortium name="Elixir Norway"/>
        </authorList>
    </citation>
    <scope>NUCLEOTIDE SEQUENCE</scope>
</reference>
<keyword evidence="3" id="KW-1185">Reference proteome</keyword>
<proteinExistence type="predicted"/>
<protein>
    <submittedName>
        <fullName evidence="2">Uncharacterized protein</fullName>
    </submittedName>
</protein>
<organism evidence="2 3">
    <name type="scientific">Sphagnum jensenii</name>
    <dbReference type="NCBI Taxonomy" id="128206"/>
    <lineage>
        <taxon>Eukaryota</taxon>
        <taxon>Viridiplantae</taxon>
        <taxon>Streptophyta</taxon>
        <taxon>Embryophyta</taxon>
        <taxon>Bryophyta</taxon>
        <taxon>Sphagnophytina</taxon>
        <taxon>Sphagnopsida</taxon>
        <taxon>Sphagnales</taxon>
        <taxon>Sphagnaceae</taxon>
        <taxon>Sphagnum</taxon>
    </lineage>
</organism>